<feature type="region of interest" description="Disordered" evidence="1">
    <location>
        <begin position="1"/>
        <end position="33"/>
    </location>
</feature>
<dbReference type="Proteomes" id="UP000323166">
    <property type="component" value="Unassembled WGS sequence"/>
</dbReference>
<dbReference type="EMBL" id="VNHM01000003">
    <property type="protein sequence ID" value="TYO96976.1"/>
    <property type="molecule type" value="Genomic_DNA"/>
</dbReference>
<evidence type="ECO:0000313" key="3">
    <source>
        <dbReference type="Proteomes" id="UP000323166"/>
    </source>
</evidence>
<feature type="compositionally biased region" description="Gly residues" evidence="1">
    <location>
        <begin position="10"/>
        <end position="29"/>
    </location>
</feature>
<reference evidence="2 3" key="1">
    <citation type="submission" date="2019-07" db="EMBL/GenBank/DDBJ databases">
        <title>Genomic Encyclopedia of Type Strains, Phase I: the one thousand microbial genomes (KMG-I) project.</title>
        <authorList>
            <person name="Kyrpides N."/>
        </authorList>
    </citation>
    <scope>NUCLEOTIDE SEQUENCE [LARGE SCALE GENOMIC DNA]</scope>
    <source>
        <strain evidence="2 3">DSM 6562</strain>
    </source>
</reference>
<evidence type="ECO:0000256" key="1">
    <source>
        <dbReference type="SAM" id="MobiDB-lite"/>
    </source>
</evidence>
<dbReference type="AlphaFoldDB" id="A0A5S4ZW02"/>
<evidence type="ECO:0000313" key="2">
    <source>
        <dbReference type="EMBL" id="TYO96976.1"/>
    </source>
</evidence>
<proteinExistence type="predicted"/>
<accession>A0A5S4ZW02</accession>
<name>A0A5S4ZW02_9FIRM</name>
<sequence>MMADTQGAGYPPGGYSPGYPPGGGMGGSYSPGHGMTLMERLHKSVGRNVTAYVGDASTPVTGMLHGVGSNYIEVHRTVNNTNDSVLIPMHALTAVSVPR</sequence>
<gene>
    <name evidence="2" type="ORF">LX24_00786</name>
</gene>
<dbReference type="RefSeq" id="WP_207706524.1">
    <property type="nucleotide sequence ID" value="NZ_VNHM01000003.1"/>
</dbReference>
<organism evidence="2 3">
    <name type="scientific">Desulfallas thermosapovorans DSM 6562</name>
    <dbReference type="NCBI Taxonomy" id="1121431"/>
    <lineage>
        <taxon>Bacteria</taxon>
        <taxon>Bacillati</taxon>
        <taxon>Bacillota</taxon>
        <taxon>Clostridia</taxon>
        <taxon>Eubacteriales</taxon>
        <taxon>Desulfallaceae</taxon>
        <taxon>Desulfallas</taxon>
    </lineage>
</organism>
<comment type="caution">
    <text evidence="2">The sequence shown here is derived from an EMBL/GenBank/DDBJ whole genome shotgun (WGS) entry which is preliminary data.</text>
</comment>
<keyword evidence="3" id="KW-1185">Reference proteome</keyword>
<protein>
    <submittedName>
        <fullName evidence="2">Uncharacterized protein</fullName>
    </submittedName>
</protein>